<feature type="transmembrane region" description="Helical" evidence="1">
    <location>
        <begin position="12"/>
        <end position="32"/>
    </location>
</feature>
<gene>
    <name evidence="2" type="ORF">PVOR_03415</name>
</gene>
<reference evidence="2 3" key="1">
    <citation type="journal article" date="2010" name="BMC Genomics">
        <title>Genome sequence of the pattern forming Paenibacillus vortex bacterium reveals potential for thriving in complex environments.</title>
        <authorList>
            <person name="Sirota-Madi A."/>
            <person name="Olender T."/>
            <person name="Helman Y."/>
            <person name="Ingham C."/>
            <person name="Brainis I."/>
            <person name="Roth D."/>
            <person name="Hagi E."/>
            <person name="Brodsky L."/>
            <person name="Leshkowitz D."/>
            <person name="Galatenko V."/>
            <person name="Nikolaev V."/>
            <person name="Mugasimangalam R.C."/>
            <person name="Bransburg-Zabary S."/>
            <person name="Gutnick D.L."/>
            <person name="Lancet D."/>
            <person name="Ben-Jacob E."/>
        </authorList>
    </citation>
    <scope>NUCLEOTIDE SEQUENCE [LARGE SCALE GENOMIC DNA]</scope>
    <source>
        <strain evidence="2 3">V453</strain>
    </source>
</reference>
<keyword evidence="1" id="KW-0812">Transmembrane</keyword>
<evidence type="ECO:0008006" key="4">
    <source>
        <dbReference type="Google" id="ProtNLM"/>
    </source>
</evidence>
<dbReference type="Pfam" id="PF10067">
    <property type="entry name" value="DUF2306"/>
    <property type="match status" value="1"/>
</dbReference>
<evidence type="ECO:0000256" key="1">
    <source>
        <dbReference type="SAM" id="Phobius"/>
    </source>
</evidence>
<keyword evidence="3" id="KW-1185">Reference proteome</keyword>
<organism evidence="2 3">
    <name type="scientific">Paenibacillus vortex V453</name>
    <dbReference type="NCBI Taxonomy" id="715225"/>
    <lineage>
        <taxon>Bacteria</taxon>
        <taxon>Bacillati</taxon>
        <taxon>Bacillota</taxon>
        <taxon>Bacilli</taxon>
        <taxon>Bacillales</taxon>
        <taxon>Paenibacillaceae</taxon>
        <taxon>Paenibacillus</taxon>
    </lineage>
</organism>
<proteinExistence type="predicted"/>
<keyword evidence="1" id="KW-0472">Membrane</keyword>
<dbReference type="EMBL" id="ADHJ01000006">
    <property type="protein sequence ID" value="EFU43378.1"/>
    <property type="molecule type" value="Genomic_DNA"/>
</dbReference>
<keyword evidence="1" id="KW-1133">Transmembrane helix</keyword>
<comment type="caution">
    <text evidence="2">The sequence shown here is derived from an EMBL/GenBank/DDBJ whole genome shotgun (WGS) entry which is preliminary data.</text>
</comment>
<dbReference type="KEGG" id="pvo:PVOR_03415"/>
<dbReference type="AlphaFoldDB" id="A0A2R9T166"/>
<feature type="transmembrane region" description="Helical" evidence="1">
    <location>
        <begin position="186"/>
        <end position="205"/>
    </location>
</feature>
<feature type="transmembrane region" description="Helical" evidence="1">
    <location>
        <begin position="154"/>
        <end position="174"/>
    </location>
</feature>
<sequence>MNPRKTSRRLYSSMLMVMAGFVLYVLYANFIHDPQAGEFLSHKENPKRTVPVSAWLNVMYVHVIFACIAMVGGAMNFSNTVLQKYRRFHRANGYVYVASVMVVVLTSGYMAPYATGGKLTSVPFNLLNIIWPAITVIAILKIKKKQIHQHRQWMARSYAFCFTNLFIHLFAAVFHSGFGLAYKTSYVIGVYSAILSLFLLAEIVVRTVFREPPPQLGDVTAR</sequence>
<dbReference type="InterPro" id="IPR018750">
    <property type="entry name" value="DUF2306_membrane"/>
</dbReference>
<feature type="transmembrane region" description="Helical" evidence="1">
    <location>
        <begin position="123"/>
        <end position="142"/>
    </location>
</feature>
<evidence type="ECO:0000313" key="2">
    <source>
        <dbReference type="EMBL" id="EFU43378.1"/>
    </source>
</evidence>
<dbReference type="RefSeq" id="WP_006207621.1">
    <property type="nucleotide sequence ID" value="NZ_ADHJ01000006.1"/>
</dbReference>
<feature type="transmembrane region" description="Helical" evidence="1">
    <location>
        <begin position="93"/>
        <end position="111"/>
    </location>
</feature>
<name>A0A2R9T166_9BACL</name>
<accession>A0A2R9T166</accession>
<feature type="transmembrane region" description="Helical" evidence="1">
    <location>
        <begin position="52"/>
        <end position="72"/>
    </location>
</feature>
<dbReference type="Proteomes" id="UP000003094">
    <property type="component" value="Unassembled WGS sequence"/>
</dbReference>
<evidence type="ECO:0000313" key="3">
    <source>
        <dbReference type="Proteomes" id="UP000003094"/>
    </source>
</evidence>
<protein>
    <recommendedName>
        <fullName evidence="4">DUF2306 domain-containing protein</fullName>
    </recommendedName>
</protein>